<feature type="transmembrane region" description="Helical" evidence="13">
    <location>
        <begin position="498"/>
        <end position="518"/>
    </location>
</feature>
<evidence type="ECO:0000313" key="18">
    <source>
        <dbReference type="Proteomes" id="UP000005013"/>
    </source>
</evidence>
<feature type="transmembrane region" description="Helical" evidence="13">
    <location>
        <begin position="12"/>
        <end position="29"/>
    </location>
</feature>
<dbReference type="InterPro" id="IPR001708">
    <property type="entry name" value="YidC/ALB3/OXA1/COX18"/>
</dbReference>
<dbReference type="InterPro" id="IPR019998">
    <property type="entry name" value="Membr_insert_YidC"/>
</dbReference>
<evidence type="ECO:0000313" key="17">
    <source>
        <dbReference type="EMBL" id="AFI05195.1"/>
    </source>
</evidence>
<dbReference type="PANTHER" id="PTHR12428">
    <property type="entry name" value="OXA1"/>
    <property type="match status" value="1"/>
</dbReference>
<keyword evidence="5 13" id="KW-1003">Cell membrane</keyword>
<gene>
    <name evidence="13" type="primary">yidC</name>
    <name evidence="17" type="ordered locus">HCD_00815</name>
</gene>
<evidence type="ECO:0000256" key="1">
    <source>
        <dbReference type="ARBA" id="ARBA00004429"/>
    </source>
</evidence>
<comment type="function">
    <text evidence="13">Required for the insertion and/or proper folding and/or complex formation of integral membrane proteins into the membrane. Involved in integration of membrane proteins that insert both dependently and independently of the Sec translocase complex, as well as at least some lipoproteins. Aids folding of multispanning membrane proteins.</text>
</comment>
<dbReference type="CDD" id="cd19960">
    <property type="entry name" value="YidC_peri"/>
    <property type="match status" value="1"/>
</dbReference>
<dbReference type="PANTHER" id="PTHR12428:SF65">
    <property type="entry name" value="CYTOCHROME C OXIDASE ASSEMBLY PROTEIN COX18, MITOCHONDRIAL"/>
    <property type="match status" value="1"/>
</dbReference>
<evidence type="ECO:0000256" key="7">
    <source>
        <dbReference type="ARBA" id="ARBA00022927"/>
    </source>
</evidence>
<dbReference type="Pfam" id="PF02096">
    <property type="entry name" value="60KD_IMP"/>
    <property type="match status" value="1"/>
</dbReference>
<name>I0EQH6_HELCM</name>
<keyword evidence="9 13" id="KW-0472">Membrane</keyword>
<dbReference type="GO" id="GO:0005886">
    <property type="term" value="C:plasma membrane"/>
    <property type="evidence" value="ECO:0007669"/>
    <property type="project" value="UniProtKB-SubCell"/>
</dbReference>
<dbReference type="HOGENOM" id="CLU_016535_3_1_7"/>
<feature type="domain" description="Membrane insertase YidC/Oxa/ALB C-terminal" evidence="15">
    <location>
        <begin position="355"/>
        <end position="534"/>
    </location>
</feature>
<comment type="subunit">
    <text evidence="13">Interacts with the Sec translocase complex via SecD. Specifically interacts with transmembrane segments of nascent integral membrane proteins during membrane integration.</text>
</comment>
<dbReference type="HAMAP" id="MF_01810">
    <property type="entry name" value="YidC_type1"/>
    <property type="match status" value="1"/>
</dbReference>
<evidence type="ECO:0000256" key="12">
    <source>
        <dbReference type="ARBA" id="ARBA00033342"/>
    </source>
</evidence>
<keyword evidence="13" id="KW-0997">Cell inner membrane</keyword>
<evidence type="ECO:0000256" key="9">
    <source>
        <dbReference type="ARBA" id="ARBA00023136"/>
    </source>
</evidence>
<evidence type="ECO:0000256" key="6">
    <source>
        <dbReference type="ARBA" id="ARBA00022692"/>
    </source>
</evidence>
<sequence>MDKNNNTNLRLILAVALSFLFITLYTYYFQKQEKPTAQSHKEIASNHSKASSPNAPSINSQSSSTPQIIPQENLLSTISFEHAKIEIDSLGRIKQVYLKDKKYLTPKEKGFLEHVSHLFNPKANSQTALKELPLLGVDKLKPLEVRFLDPTLNSKAFNTPYSASKTHLGPNEQLILTQDLGTITLIKTLTFYDDLHYDLQITLKAPNNAIPSYVITNGYRPVADSDSYAFSGVLLENNDKKIEKIEDKDAKEIKRFSNTLFLSSVDRYYTTLLFTNDSKGFETLIDSEVGTKNPLGFISLKNDVNLHGYIGPKDYRSLKAIAPMLTDTIEYGLITFFAKGVFVLLDYLYQFVGNWGWAIILLTIVVRLVLYPLSYKGMVSMQKLKDLAPKMKELQEKYKGEPQKLQANMMQLYKKHGANPLGGCLPLILQIPVFFAIYRVLYNAVELKSAEWILWIHDLSVMDPYFILPLFMGASMYWHQSITPNTMTDPMQAKIFKLLPLLFTLFLITFPAGLVLYWTTNNILSVLQQFIINKILENKKHSHSKT</sequence>
<feature type="compositionally biased region" description="Low complexity" evidence="14">
    <location>
        <begin position="50"/>
        <end position="66"/>
    </location>
</feature>
<dbReference type="Gene3D" id="2.70.98.90">
    <property type="match status" value="1"/>
</dbReference>
<keyword evidence="18" id="KW-1185">Reference proteome</keyword>
<evidence type="ECO:0000256" key="2">
    <source>
        <dbReference type="ARBA" id="ARBA00010527"/>
    </source>
</evidence>
<feature type="domain" description="Membrane insertase YidC N-terminal" evidence="16">
    <location>
        <begin position="158"/>
        <end position="343"/>
    </location>
</feature>
<dbReference type="eggNOG" id="COG0706">
    <property type="taxonomic scope" value="Bacteria"/>
</dbReference>
<evidence type="ECO:0000256" key="14">
    <source>
        <dbReference type="SAM" id="MobiDB-lite"/>
    </source>
</evidence>
<feature type="transmembrane region" description="Helical" evidence="13">
    <location>
        <begin position="418"/>
        <end position="440"/>
    </location>
</feature>
<comment type="similarity">
    <text evidence="2 13">Belongs to the OXA1/ALB3/YidC family. Type 1 subfamily.</text>
</comment>
<dbReference type="RefSeq" id="WP_014658723.1">
    <property type="nucleotide sequence ID" value="NC_017735.1"/>
</dbReference>
<evidence type="ECO:0000256" key="8">
    <source>
        <dbReference type="ARBA" id="ARBA00022989"/>
    </source>
</evidence>
<evidence type="ECO:0000256" key="13">
    <source>
        <dbReference type="HAMAP-Rule" id="MF_01810"/>
    </source>
</evidence>
<feature type="region of interest" description="Disordered" evidence="14">
    <location>
        <begin position="38"/>
        <end position="66"/>
    </location>
</feature>
<dbReference type="CDD" id="cd20070">
    <property type="entry name" value="5TM_YidC_Alb3"/>
    <property type="match status" value="1"/>
</dbReference>
<dbReference type="NCBIfam" id="NF002354">
    <property type="entry name" value="PRK01318.2-1"/>
    <property type="match status" value="1"/>
</dbReference>
<dbReference type="NCBIfam" id="NF002357">
    <property type="entry name" value="PRK01318.2-4"/>
    <property type="match status" value="1"/>
</dbReference>
<evidence type="ECO:0000256" key="3">
    <source>
        <dbReference type="ARBA" id="ARBA00015325"/>
    </source>
</evidence>
<dbReference type="InterPro" id="IPR038221">
    <property type="entry name" value="YidC_periplasmic_sf"/>
</dbReference>
<evidence type="ECO:0000256" key="5">
    <source>
        <dbReference type="ARBA" id="ARBA00022475"/>
    </source>
</evidence>
<dbReference type="PATRIC" id="fig|1163745.3.peg.173"/>
<dbReference type="GO" id="GO:0051205">
    <property type="term" value="P:protein insertion into membrane"/>
    <property type="evidence" value="ECO:0007669"/>
    <property type="project" value="TreeGrafter"/>
</dbReference>
<accession>I0EQH6</accession>
<keyword evidence="10 13" id="KW-0143">Chaperone</keyword>
<dbReference type="Pfam" id="PF14849">
    <property type="entry name" value="YidC_periplas"/>
    <property type="match status" value="1"/>
</dbReference>
<evidence type="ECO:0000256" key="4">
    <source>
        <dbReference type="ARBA" id="ARBA00022448"/>
    </source>
</evidence>
<keyword evidence="4 13" id="KW-0813">Transport</keyword>
<dbReference type="PRINTS" id="PR00701">
    <property type="entry name" value="60KDINNERMP"/>
</dbReference>
<dbReference type="OrthoDB" id="9780552at2"/>
<feature type="transmembrane region" description="Helical" evidence="13">
    <location>
        <begin position="452"/>
        <end position="478"/>
    </location>
</feature>
<dbReference type="InterPro" id="IPR047196">
    <property type="entry name" value="YidC_ALB_C"/>
</dbReference>
<dbReference type="KEGG" id="hcm:HCD_00815"/>
<dbReference type="AlphaFoldDB" id="I0EQH6"/>
<evidence type="ECO:0000256" key="11">
    <source>
        <dbReference type="ARBA" id="ARBA00033245"/>
    </source>
</evidence>
<dbReference type="STRING" id="1163745.HCD_00815"/>
<dbReference type="InterPro" id="IPR028055">
    <property type="entry name" value="YidC/Oxa/ALB_C"/>
</dbReference>
<protein>
    <recommendedName>
        <fullName evidence="3 13">Membrane protein insertase YidC</fullName>
    </recommendedName>
    <alternativeName>
        <fullName evidence="12 13">Foldase YidC</fullName>
    </alternativeName>
    <alternativeName>
        <fullName evidence="11 13">Membrane integrase YidC</fullName>
    </alternativeName>
    <alternativeName>
        <fullName evidence="13">Membrane protein YidC</fullName>
    </alternativeName>
</protein>
<keyword evidence="6 13" id="KW-0812">Transmembrane</keyword>
<dbReference type="GO" id="GO:0032977">
    <property type="term" value="F:membrane insertase activity"/>
    <property type="evidence" value="ECO:0007669"/>
    <property type="project" value="InterPro"/>
</dbReference>
<dbReference type="GO" id="GO:0015031">
    <property type="term" value="P:protein transport"/>
    <property type="evidence" value="ECO:0007669"/>
    <property type="project" value="UniProtKB-KW"/>
</dbReference>
<keyword evidence="7 13" id="KW-0653">Protein transport</keyword>
<reference evidence="17 18" key="1">
    <citation type="journal article" date="2013" name="PLoS ONE">
        <title>Sequence Divergence and Conservation in Genomes ofHelicobacter cetorum Strains from a Dolphin and a Whale.</title>
        <authorList>
            <person name="Kersulyte D."/>
            <person name="Rossi M."/>
            <person name="Berg D.E."/>
        </authorList>
    </citation>
    <scope>NUCLEOTIDE SEQUENCE [LARGE SCALE GENOMIC DNA]</scope>
    <source>
        <strain evidence="17 18">MIT 99-5656</strain>
    </source>
</reference>
<keyword evidence="8 13" id="KW-1133">Transmembrane helix</keyword>
<dbReference type="Proteomes" id="UP000005013">
    <property type="component" value="Chromosome"/>
</dbReference>
<organism evidence="17 18">
    <name type="scientific">Helicobacter cetorum (strain ATCC BAA-540 / CCUG 52418 / MIT 99-5656)</name>
    <dbReference type="NCBI Taxonomy" id="1163745"/>
    <lineage>
        <taxon>Bacteria</taxon>
        <taxon>Pseudomonadati</taxon>
        <taxon>Campylobacterota</taxon>
        <taxon>Epsilonproteobacteria</taxon>
        <taxon>Campylobacterales</taxon>
        <taxon>Helicobacteraceae</taxon>
        <taxon>Helicobacter</taxon>
    </lineage>
</organism>
<comment type="subcellular location">
    <subcellularLocation>
        <location evidence="1 13">Cell inner membrane</location>
        <topology evidence="1 13">Multi-pass membrane protein</topology>
    </subcellularLocation>
</comment>
<evidence type="ECO:0000259" key="16">
    <source>
        <dbReference type="Pfam" id="PF14849"/>
    </source>
</evidence>
<dbReference type="PRINTS" id="PR01900">
    <property type="entry name" value="YIDCPROTEIN"/>
</dbReference>
<evidence type="ECO:0000259" key="15">
    <source>
        <dbReference type="Pfam" id="PF02096"/>
    </source>
</evidence>
<evidence type="ECO:0000256" key="10">
    <source>
        <dbReference type="ARBA" id="ARBA00023186"/>
    </source>
</evidence>
<dbReference type="InterPro" id="IPR028053">
    <property type="entry name" value="Membr_insert_YidC_N"/>
</dbReference>
<dbReference type="NCBIfam" id="TIGR03592">
    <property type="entry name" value="yidC_oxa1_cterm"/>
    <property type="match status" value="1"/>
</dbReference>
<dbReference type="EMBL" id="CP003481">
    <property type="protein sequence ID" value="AFI05195.1"/>
    <property type="molecule type" value="Genomic_DNA"/>
</dbReference>
<proteinExistence type="inferred from homology"/>
<feature type="transmembrane region" description="Helical" evidence="13">
    <location>
        <begin position="355"/>
        <end position="375"/>
    </location>
</feature>
<dbReference type="NCBIfam" id="TIGR03593">
    <property type="entry name" value="yidC_nterm"/>
    <property type="match status" value="1"/>
</dbReference>